<dbReference type="AlphaFoldDB" id="A0A6G1L755"/>
<dbReference type="Gene3D" id="2.60.120.620">
    <property type="entry name" value="q2cbj1_9rhob like domain"/>
    <property type="match status" value="1"/>
</dbReference>
<dbReference type="PANTHER" id="PTHR33099">
    <property type="entry name" value="FE2OG DIOXYGENASE DOMAIN-CONTAINING PROTEIN"/>
    <property type="match status" value="1"/>
</dbReference>
<protein>
    <recommendedName>
        <fullName evidence="3">Fe2OG dioxygenase domain-containing protein</fullName>
    </recommendedName>
</protein>
<dbReference type="EMBL" id="ML995844">
    <property type="protein sequence ID" value="KAF2768460.1"/>
    <property type="molecule type" value="Genomic_DNA"/>
</dbReference>
<evidence type="ECO:0000313" key="4">
    <source>
        <dbReference type="EMBL" id="KAF2768460.1"/>
    </source>
</evidence>
<evidence type="ECO:0000256" key="2">
    <source>
        <dbReference type="SAM" id="MobiDB-lite"/>
    </source>
</evidence>
<evidence type="ECO:0000313" key="5">
    <source>
        <dbReference type="Proteomes" id="UP000799436"/>
    </source>
</evidence>
<keyword evidence="5" id="KW-1185">Reference proteome</keyword>
<dbReference type="OrthoDB" id="27483at2759"/>
<keyword evidence="1" id="KW-0479">Metal-binding</keyword>
<organism evidence="4 5">
    <name type="scientific">Teratosphaeria nubilosa</name>
    <dbReference type="NCBI Taxonomy" id="161662"/>
    <lineage>
        <taxon>Eukaryota</taxon>
        <taxon>Fungi</taxon>
        <taxon>Dikarya</taxon>
        <taxon>Ascomycota</taxon>
        <taxon>Pezizomycotina</taxon>
        <taxon>Dothideomycetes</taxon>
        <taxon>Dothideomycetidae</taxon>
        <taxon>Mycosphaerellales</taxon>
        <taxon>Teratosphaeriaceae</taxon>
        <taxon>Teratosphaeria</taxon>
    </lineage>
</organism>
<keyword evidence="1" id="KW-0560">Oxidoreductase</keyword>
<evidence type="ECO:0000256" key="1">
    <source>
        <dbReference type="RuleBase" id="RU003682"/>
    </source>
</evidence>
<feature type="compositionally biased region" description="Basic and acidic residues" evidence="2">
    <location>
        <begin position="201"/>
        <end position="216"/>
    </location>
</feature>
<proteinExistence type="inferred from homology"/>
<feature type="domain" description="Fe2OG dioxygenase" evidence="3">
    <location>
        <begin position="142"/>
        <end position="263"/>
    </location>
</feature>
<comment type="similarity">
    <text evidence="1">Belongs to the iron/ascorbate-dependent oxidoreductase family.</text>
</comment>
<dbReference type="Proteomes" id="UP000799436">
    <property type="component" value="Unassembled WGS sequence"/>
</dbReference>
<dbReference type="PROSITE" id="PS51471">
    <property type="entry name" value="FE2OG_OXY"/>
    <property type="match status" value="1"/>
</dbReference>
<dbReference type="PANTHER" id="PTHR33099:SF7">
    <property type="entry name" value="MYND-TYPE DOMAIN-CONTAINING PROTEIN"/>
    <property type="match status" value="1"/>
</dbReference>
<reference evidence="4" key="1">
    <citation type="journal article" date="2020" name="Stud. Mycol.">
        <title>101 Dothideomycetes genomes: a test case for predicting lifestyles and emergence of pathogens.</title>
        <authorList>
            <person name="Haridas S."/>
            <person name="Albert R."/>
            <person name="Binder M."/>
            <person name="Bloem J."/>
            <person name="Labutti K."/>
            <person name="Salamov A."/>
            <person name="Andreopoulos B."/>
            <person name="Baker S."/>
            <person name="Barry K."/>
            <person name="Bills G."/>
            <person name="Bluhm B."/>
            <person name="Cannon C."/>
            <person name="Castanera R."/>
            <person name="Culley D."/>
            <person name="Daum C."/>
            <person name="Ezra D."/>
            <person name="Gonzalez J."/>
            <person name="Henrissat B."/>
            <person name="Kuo A."/>
            <person name="Liang C."/>
            <person name="Lipzen A."/>
            <person name="Lutzoni F."/>
            <person name="Magnuson J."/>
            <person name="Mondo S."/>
            <person name="Nolan M."/>
            <person name="Ohm R."/>
            <person name="Pangilinan J."/>
            <person name="Park H.-J."/>
            <person name="Ramirez L."/>
            <person name="Alfaro M."/>
            <person name="Sun H."/>
            <person name="Tritt A."/>
            <person name="Yoshinaga Y."/>
            <person name="Zwiers L.-H."/>
            <person name="Turgeon B."/>
            <person name="Goodwin S."/>
            <person name="Spatafora J."/>
            <person name="Crous P."/>
            <person name="Grigoriev I."/>
        </authorList>
    </citation>
    <scope>NUCLEOTIDE SEQUENCE</scope>
    <source>
        <strain evidence="4">CBS 116005</strain>
    </source>
</reference>
<dbReference type="GO" id="GO:0046872">
    <property type="term" value="F:metal ion binding"/>
    <property type="evidence" value="ECO:0007669"/>
    <property type="project" value="UniProtKB-KW"/>
</dbReference>
<gene>
    <name evidence="4" type="ORF">EJ03DRAFT_343955</name>
</gene>
<evidence type="ECO:0000259" key="3">
    <source>
        <dbReference type="PROSITE" id="PS51471"/>
    </source>
</evidence>
<keyword evidence="1" id="KW-0408">Iron</keyword>
<feature type="region of interest" description="Disordered" evidence="2">
    <location>
        <begin position="200"/>
        <end position="223"/>
    </location>
</feature>
<dbReference type="GO" id="GO:0016491">
    <property type="term" value="F:oxidoreductase activity"/>
    <property type="evidence" value="ECO:0007669"/>
    <property type="project" value="UniProtKB-KW"/>
</dbReference>
<dbReference type="InterPro" id="IPR005123">
    <property type="entry name" value="Oxoglu/Fe-dep_dioxygenase_dom"/>
</dbReference>
<accession>A0A6G1L755</accession>
<sequence length="308" mass="33018">MAQKALINDLVTSISTQTKDATFACGGSIPIKTNPNKGDDGDGGHAPVQIRFGEQDRGVLVTLPTDDAESTPLKKLFAACTPASFGRGQHEVLDDTYRKAGKLDTDRFATNFCPYACGIIDIVSQMLPPNVISPGSEKRSVRAELYKLNIYSAPSGKFKAHVDTPRSDAQFGSLVVCLPVAHQGGELVVRNGGKDVVFNRASRDPNHSGPELDRTTDQASQGAAAIASHPSSLHWAAFYSDCEHEVLEVTSGHRIALTYNLYVRCGAGNLAGNIHGDLLNHAQLPLYETLKHALDTPGFMPRGRVLGV</sequence>
<name>A0A6G1L755_9PEZI</name>